<reference evidence="2 3" key="1">
    <citation type="submission" date="2015-01" db="EMBL/GenBank/DDBJ databases">
        <title>The Genome Sequence of Exophiala xenobiotica CBS118157.</title>
        <authorList>
            <consortium name="The Broad Institute Genomics Platform"/>
            <person name="Cuomo C."/>
            <person name="de Hoog S."/>
            <person name="Gorbushina A."/>
            <person name="Stielow B."/>
            <person name="Teixiera M."/>
            <person name="Abouelleil A."/>
            <person name="Chapman S.B."/>
            <person name="Priest M."/>
            <person name="Young S.K."/>
            <person name="Wortman J."/>
            <person name="Nusbaum C."/>
            <person name="Birren B."/>
        </authorList>
    </citation>
    <scope>NUCLEOTIDE SEQUENCE [LARGE SCALE GENOMIC DNA]</scope>
    <source>
        <strain evidence="2 3">CBS 118157</strain>
    </source>
</reference>
<proteinExistence type="predicted"/>
<dbReference type="HOGENOM" id="CLU_2236625_0_0_1"/>
<dbReference type="RefSeq" id="XP_013315734.1">
    <property type="nucleotide sequence ID" value="XM_013460280.1"/>
</dbReference>
<evidence type="ECO:0000313" key="3">
    <source>
        <dbReference type="Proteomes" id="UP000054342"/>
    </source>
</evidence>
<protein>
    <submittedName>
        <fullName evidence="2">Uncharacterized protein</fullName>
    </submittedName>
</protein>
<dbReference type="EMBL" id="KN847320">
    <property type="protein sequence ID" value="KIW55150.1"/>
    <property type="molecule type" value="Genomic_DNA"/>
</dbReference>
<dbReference type="Proteomes" id="UP000054342">
    <property type="component" value="Unassembled WGS sequence"/>
</dbReference>
<sequence length="105" mass="11237">MRICGSFIARGNHSTPSIVATGASSTSSNSTMTNPASDWPKFTIYSPISRRARTTNDATLLDATQKKQAEATDAICGGVLGQPYLNETRFRQSLHVASGTIQQCN</sequence>
<name>A0A0D2EKF9_9EURO</name>
<organism evidence="2 3">
    <name type="scientific">Exophiala xenobiotica</name>
    <dbReference type="NCBI Taxonomy" id="348802"/>
    <lineage>
        <taxon>Eukaryota</taxon>
        <taxon>Fungi</taxon>
        <taxon>Dikarya</taxon>
        <taxon>Ascomycota</taxon>
        <taxon>Pezizomycotina</taxon>
        <taxon>Eurotiomycetes</taxon>
        <taxon>Chaetothyriomycetidae</taxon>
        <taxon>Chaetothyriales</taxon>
        <taxon>Herpotrichiellaceae</taxon>
        <taxon>Exophiala</taxon>
    </lineage>
</organism>
<feature type="compositionally biased region" description="Low complexity" evidence="1">
    <location>
        <begin position="20"/>
        <end position="36"/>
    </location>
</feature>
<dbReference type="GeneID" id="25329363"/>
<evidence type="ECO:0000256" key="1">
    <source>
        <dbReference type="SAM" id="MobiDB-lite"/>
    </source>
</evidence>
<keyword evidence="3" id="KW-1185">Reference proteome</keyword>
<accession>A0A0D2EKF9</accession>
<gene>
    <name evidence="2" type="ORF">PV05_07455</name>
</gene>
<dbReference type="AlphaFoldDB" id="A0A0D2EKF9"/>
<feature type="region of interest" description="Disordered" evidence="1">
    <location>
        <begin position="11"/>
        <end position="36"/>
    </location>
</feature>
<evidence type="ECO:0000313" key="2">
    <source>
        <dbReference type="EMBL" id="KIW55150.1"/>
    </source>
</evidence>